<dbReference type="OrthoDB" id="8433080at2"/>
<dbReference type="GO" id="GO:0016787">
    <property type="term" value="F:hydrolase activity"/>
    <property type="evidence" value="ECO:0007669"/>
    <property type="project" value="InterPro"/>
</dbReference>
<evidence type="ECO:0000313" key="3">
    <source>
        <dbReference type="Proteomes" id="UP000094969"/>
    </source>
</evidence>
<gene>
    <name evidence="2" type="ORF">BHK69_28680</name>
</gene>
<accession>A0A1D7U9B8</accession>
<dbReference type="AlphaFoldDB" id="A0A1D7U9B8"/>
<protein>
    <recommendedName>
        <fullName evidence="1">Cell wall hydrolase SleB domain-containing protein</fullName>
    </recommendedName>
</protein>
<organism evidence="2 3">
    <name type="scientific">Bosea vaviloviae</name>
    <dbReference type="NCBI Taxonomy" id="1526658"/>
    <lineage>
        <taxon>Bacteria</taxon>
        <taxon>Pseudomonadati</taxon>
        <taxon>Pseudomonadota</taxon>
        <taxon>Alphaproteobacteria</taxon>
        <taxon>Hyphomicrobiales</taxon>
        <taxon>Boseaceae</taxon>
        <taxon>Bosea</taxon>
    </lineage>
</organism>
<sequence>MKRIVIAAHGLRSHGVARRGSRSIPLLISLLAPALGACSVSPVQTAAVSAPATKEPAAARKRAVALAKADPREKDCLVRAMYFESNRSSEAGLLGVGTVVMNRVEAPKYPETICGVVGAPRQFASGVLTRPMTEKNLPKIEAIAEDILNGRRNETIGPAKHFHTAGLRFGYTNMHYMTVAGGNAFYVKGERPERRRIEEPAFQVAEASVPAPVATASPVTSTSFASAPLAFAPKTLAPKTPAFETPAPKTLALDTPAVMLVKNVRLPPDRPLDLDLPKLKRAFAAPPKVDRRLAALLPSSSEIKGGLSPR</sequence>
<dbReference type="EMBL" id="CP017147">
    <property type="protein sequence ID" value="AOO83894.1"/>
    <property type="molecule type" value="Genomic_DNA"/>
</dbReference>
<proteinExistence type="predicted"/>
<keyword evidence="3" id="KW-1185">Reference proteome</keyword>
<dbReference type="Pfam" id="PF07486">
    <property type="entry name" value="Hydrolase_2"/>
    <property type="match status" value="1"/>
</dbReference>
<evidence type="ECO:0000313" key="2">
    <source>
        <dbReference type="EMBL" id="AOO83894.1"/>
    </source>
</evidence>
<dbReference type="KEGG" id="bvv:BHK69_28680"/>
<reference evidence="2 3" key="1">
    <citation type="journal article" date="2015" name="Antonie Van Leeuwenhoek">
        <title>Bosea vaviloviae sp. nov., a new species of slow-growing rhizobia isolated from nodules of the relict species Vavilovia formosa (Stev.) Fed.</title>
        <authorList>
            <person name="Safronova V.I."/>
            <person name="Kuznetsova I.G."/>
            <person name="Sazanova A.L."/>
            <person name="Kimeklis A.K."/>
            <person name="Belimov A.A."/>
            <person name="Andronov E.E."/>
            <person name="Pinaev A.G."/>
            <person name="Chizhevskaya E.P."/>
            <person name="Pukhaev A.R."/>
            <person name="Popov K.P."/>
            <person name="Willems A."/>
            <person name="Tikhonovich I.A."/>
        </authorList>
    </citation>
    <scope>NUCLEOTIDE SEQUENCE [LARGE SCALE GENOMIC DNA]</scope>
    <source>
        <strain evidence="2 3">Vaf18</strain>
    </source>
</reference>
<evidence type="ECO:0000259" key="1">
    <source>
        <dbReference type="Pfam" id="PF07486"/>
    </source>
</evidence>
<dbReference type="InterPro" id="IPR042047">
    <property type="entry name" value="SleB_dom1"/>
</dbReference>
<feature type="domain" description="Cell wall hydrolase SleB" evidence="1">
    <location>
        <begin position="89"/>
        <end position="186"/>
    </location>
</feature>
<dbReference type="Proteomes" id="UP000094969">
    <property type="component" value="Chromosome"/>
</dbReference>
<dbReference type="STRING" id="1526658.BHK69_28680"/>
<name>A0A1D7U9B8_9HYPH</name>
<dbReference type="InterPro" id="IPR011105">
    <property type="entry name" value="Cell_wall_hydrolase_SleB"/>
</dbReference>
<dbReference type="Gene3D" id="1.10.10.2520">
    <property type="entry name" value="Cell wall hydrolase SleB, domain 1"/>
    <property type="match status" value="1"/>
</dbReference>
<dbReference type="RefSeq" id="WP_069693088.1">
    <property type="nucleotide sequence ID" value="NZ_CP017147.1"/>
</dbReference>